<protein>
    <recommendedName>
        <fullName evidence="3">Hpt domain-containing protein</fullName>
    </recommendedName>
</protein>
<dbReference type="EMBL" id="SSMD01000004">
    <property type="protein sequence ID" value="THD73892.1"/>
    <property type="molecule type" value="Genomic_DNA"/>
</dbReference>
<accession>A0A4S3M8W7</accession>
<proteinExistence type="predicted"/>
<evidence type="ECO:0000313" key="2">
    <source>
        <dbReference type="Proteomes" id="UP000306113"/>
    </source>
</evidence>
<dbReference type="SUPFAM" id="SSF47226">
    <property type="entry name" value="Histidine-containing phosphotransfer domain, HPT domain"/>
    <property type="match status" value="1"/>
</dbReference>
<comment type="caution">
    <text evidence="1">The sequence shown here is derived from an EMBL/GenBank/DDBJ whole genome shotgun (WGS) entry which is preliminary data.</text>
</comment>
<reference evidence="1 2" key="1">
    <citation type="submission" date="2019-04" db="EMBL/GenBank/DDBJ databases">
        <title>Draft genome sequence of Youngimonas vesicularis.</title>
        <authorList>
            <person name="Hameed A."/>
        </authorList>
    </citation>
    <scope>NUCLEOTIDE SEQUENCE [LARGE SCALE GENOMIC DNA]</scope>
    <source>
        <strain evidence="1 2">CC-AMW-E</strain>
    </source>
</reference>
<dbReference type="OrthoDB" id="7873775at2"/>
<dbReference type="RefSeq" id="WP_136339103.1">
    <property type="nucleotide sequence ID" value="NZ_SSMD01000004.1"/>
</dbReference>
<dbReference type="Gene3D" id="1.20.120.160">
    <property type="entry name" value="HPT domain"/>
    <property type="match status" value="1"/>
</dbReference>
<gene>
    <name evidence="1" type="ORF">E7681_09780</name>
</gene>
<dbReference type="InterPro" id="IPR036641">
    <property type="entry name" value="HPT_dom_sf"/>
</dbReference>
<sequence length="126" mass="13758">MNYVTLIEMNEPVRLDAGQLGNLYRELGDVGAGEVICRALDEVAQRLTEAEKHYSDGRFLDLRKTTRSLVGISRQMGMPKLARVACDVVGCIDRGDPVALAATLARLLRIGEGSLTAVWELQGQSL</sequence>
<organism evidence="1 2">
    <name type="scientific">Thalassobius vesicularis</name>
    <dbReference type="NCBI Taxonomy" id="1294297"/>
    <lineage>
        <taxon>Bacteria</taxon>
        <taxon>Pseudomonadati</taxon>
        <taxon>Pseudomonadota</taxon>
        <taxon>Alphaproteobacteria</taxon>
        <taxon>Rhodobacterales</taxon>
        <taxon>Roseobacteraceae</taxon>
        <taxon>Thalassovita</taxon>
    </lineage>
</organism>
<dbReference type="Proteomes" id="UP000306113">
    <property type="component" value="Unassembled WGS sequence"/>
</dbReference>
<dbReference type="AlphaFoldDB" id="A0A4S3M8W7"/>
<dbReference type="GO" id="GO:0000160">
    <property type="term" value="P:phosphorelay signal transduction system"/>
    <property type="evidence" value="ECO:0007669"/>
    <property type="project" value="InterPro"/>
</dbReference>
<evidence type="ECO:0000313" key="1">
    <source>
        <dbReference type="EMBL" id="THD73892.1"/>
    </source>
</evidence>
<name>A0A4S3M8W7_9RHOB</name>
<keyword evidence="2" id="KW-1185">Reference proteome</keyword>
<evidence type="ECO:0008006" key="3">
    <source>
        <dbReference type="Google" id="ProtNLM"/>
    </source>
</evidence>